<dbReference type="PANTHER" id="PTHR43280:SF28">
    <property type="entry name" value="HTH-TYPE TRANSCRIPTIONAL ACTIVATOR RHAS"/>
    <property type="match status" value="1"/>
</dbReference>
<dbReference type="Gene3D" id="2.60.120.10">
    <property type="entry name" value="Jelly Rolls"/>
    <property type="match status" value="1"/>
</dbReference>
<dbReference type="OrthoDB" id="9774814at2"/>
<gene>
    <name evidence="5" type="ORF">D5281_13675</name>
</gene>
<proteinExistence type="predicted"/>
<name>A0A9X5GT44_9FIRM</name>
<dbReference type="SUPFAM" id="SSF46689">
    <property type="entry name" value="Homeodomain-like"/>
    <property type="match status" value="2"/>
</dbReference>
<dbReference type="GO" id="GO:0043565">
    <property type="term" value="F:sequence-specific DNA binding"/>
    <property type="evidence" value="ECO:0007669"/>
    <property type="project" value="InterPro"/>
</dbReference>
<keyword evidence="3" id="KW-0804">Transcription</keyword>
<evidence type="ECO:0000259" key="4">
    <source>
        <dbReference type="PROSITE" id="PS01124"/>
    </source>
</evidence>
<dbReference type="PANTHER" id="PTHR43280">
    <property type="entry name" value="ARAC-FAMILY TRANSCRIPTIONAL REGULATOR"/>
    <property type="match status" value="1"/>
</dbReference>
<accession>A0A9X5GT44</accession>
<dbReference type="GO" id="GO:0003700">
    <property type="term" value="F:DNA-binding transcription factor activity"/>
    <property type="evidence" value="ECO:0007669"/>
    <property type="project" value="InterPro"/>
</dbReference>
<dbReference type="AlphaFoldDB" id="A0A9X5GT44"/>
<sequence length="276" mass="32411">MERKLELYEKKILKDKEFPIQLIVNKCQSKGKYFSAHWHEQIELHYVVRGKTVIRLEQEETVADKGALVIVNSNVLHEGYCRGGEMEVMVVIFDMEDFSQEFADKNIIFRPLISGDDEISRIMLRIHEEYKRKEIGYQLVCKGELLKLVTYLARNDAVEMLSEEDLLKRRKKLERLNTVYQYIENHYAEPITNRELAEMVHLSEGRFCHIFKESAGASPLQYINEIRLNKAMKLLKKGDFTATQAAETVGFLDYNHFGRMFRKYFGCTPLEARKKV</sequence>
<keyword evidence="6" id="KW-1185">Reference proteome</keyword>
<dbReference type="InterPro" id="IPR037923">
    <property type="entry name" value="HTH-like"/>
</dbReference>
<dbReference type="EMBL" id="QZDT01000022">
    <property type="protein sequence ID" value="NBJ93611.1"/>
    <property type="molecule type" value="Genomic_DNA"/>
</dbReference>
<evidence type="ECO:0000256" key="1">
    <source>
        <dbReference type="ARBA" id="ARBA00023015"/>
    </source>
</evidence>
<dbReference type="CDD" id="cd02208">
    <property type="entry name" value="cupin_RmlC-like"/>
    <property type="match status" value="1"/>
</dbReference>
<dbReference type="PROSITE" id="PS01124">
    <property type="entry name" value="HTH_ARAC_FAMILY_2"/>
    <property type="match status" value="1"/>
</dbReference>
<comment type="caution">
    <text evidence="5">The sequence shown here is derived from an EMBL/GenBank/DDBJ whole genome shotgun (WGS) entry which is preliminary data.</text>
</comment>
<dbReference type="SMART" id="SM00342">
    <property type="entry name" value="HTH_ARAC"/>
    <property type="match status" value="1"/>
</dbReference>
<dbReference type="Gene3D" id="1.10.10.60">
    <property type="entry name" value="Homeodomain-like"/>
    <property type="match status" value="2"/>
</dbReference>
<dbReference type="InterPro" id="IPR018060">
    <property type="entry name" value="HTH_AraC"/>
</dbReference>
<protein>
    <submittedName>
        <fullName evidence="5">AraC family transcriptional regulator</fullName>
    </submittedName>
</protein>
<dbReference type="Pfam" id="PF02311">
    <property type="entry name" value="AraC_binding"/>
    <property type="match status" value="1"/>
</dbReference>
<keyword evidence="2" id="KW-0238">DNA-binding</keyword>
<dbReference type="InterPro" id="IPR003313">
    <property type="entry name" value="AraC-bd"/>
</dbReference>
<keyword evidence="1" id="KW-0805">Transcription regulation</keyword>
<dbReference type="RefSeq" id="WP_160560688.1">
    <property type="nucleotide sequence ID" value="NZ_QZDT01000022.1"/>
</dbReference>
<evidence type="ECO:0000313" key="6">
    <source>
        <dbReference type="Proteomes" id="UP001154420"/>
    </source>
</evidence>
<reference evidence="5" key="1">
    <citation type="submission" date="2018-09" db="EMBL/GenBank/DDBJ databases">
        <title>Murine metabolic-syndrome-specific gut microbial biobank.</title>
        <authorList>
            <person name="Liu C."/>
        </authorList>
    </citation>
    <scope>NUCLEOTIDE SEQUENCE</scope>
    <source>
        <strain evidence="5">D42-62</strain>
    </source>
</reference>
<feature type="domain" description="HTH araC/xylS-type" evidence="4">
    <location>
        <begin position="177"/>
        <end position="275"/>
    </location>
</feature>
<dbReference type="InterPro" id="IPR009057">
    <property type="entry name" value="Homeodomain-like_sf"/>
</dbReference>
<evidence type="ECO:0000256" key="2">
    <source>
        <dbReference type="ARBA" id="ARBA00023125"/>
    </source>
</evidence>
<dbReference type="Pfam" id="PF12833">
    <property type="entry name" value="HTH_18"/>
    <property type="match status" value="1"/>
</dbReference>
<dbReference type="InterPro" id="IPR014710">
    <property type="entry name" value="RmlC-like_jellyroll"/>
</dbReference>
<dbReference type="Proteomes" id="UP001154420">
    <property type="component" value="Unassembled WGS sequence"/>
</dbReference>
<evidence type="ECO:0000256" key="3">
    <source>
        <dbReference type="ARBA" id="ARBA00023163"/>
    </source>
</evidence>
<evidence type="ECO:0000313" key="5">
    <source>
        <dbReference type="EMBL" id="NBJ93611.1"/>
    </source>
</evidence>
<organism evidence="5 6">
    <name type="scientific">Parablautia muri</name>
    <dbReference type="NCBI Taxonomy" id="2320879"/>
    <lineage>
        <taxon>Bacteria</taxon>
        <taxon>Bacillati</taxon>
        <taxon>Bacillota</taxon>
        <taxon>Clostridia</taxon>
        <taxon>Lachnospirales</taxon>
        <taxon>Lachnospiraceae</taxon>
        <taxon>Parablautia</taxon>
    </lineage>
</organism>
<dbReference type="SUPFAM" id="SSF51215">
    <property type="entry name" value="Regulatory protein AraC"/>
    <property type="match status" value="1"/>
</dbReference>